<evidence type="ECO:0008006" key="5">
    <source>
        <dbReference type="Google" id="ProtNLM"/>
    </source>
</evidence>
<proteinExistence type="predicted"/>
<evidence type="ECO:0000256" key="1">
    <source>
        <dbReference type="SAM" id="MobiDB-lite"/>
    </source>
</evidence>
<evidence type="ECO:0000313" key="4">
    <source>
        <dbReference type="Proteomes" id="UP000244855"/>
    </source>
</evidence>
<evidence type="ECO:0000313" key="3">
    <source>
        <dbReference type="EMBL" id="PVI05170.1"/>
    </source>
</evidence>
<reference evidence="3 4" key="1">
    <citation type="journal article" date="2018" name="Sci. Rep.">
        <title>Comparative genomics provides insights into the lifestyle and reveals functional heterogeneity of dark septate endophytic fungi.</title>
        <authorList>
            <person name="Knapp D.G."/>
            <person name="Nemeth J.B."/>
            <person name="Barry K."/>
            <person name="Hainaut M."/>
            <person name="Henrissat B."/>
            <person name="Johnson J."/>
            <person name="Kuo A."/>
            <person name="Lim J.H.P."/>
            <person name="Lipzen A."/>
            <person name="Nolan M."/>
            <person name="Ohm R.A."/>
            <person name="Tamas L."/>
            <person name="Grigoriev I.V."/>
            <person name="Spatafora J.W."/>
            <person name="Nagy L.G."/>
            <person name="Kovacs G.M."/>
        </authorList>
    </citation>
    <scope>NUCLEOTIDE SEQUENCE [LARGE SCALE GENOMIC DNA]</scope>
    <source>
        <strain evidence="3 4">DSE2036</strain>
    </source>
</reference>
<gene>
    <name evidence="3" type="ORF">DM02DRAFT_108897</name>
</gene>
<dbReference type="Proteomes" id="UP000244855">
    <property type="component" value="Unassembled WGS sequence"/>
</dbReference>
<feature type="region of interest" description="Disordered" evidence="1">
    <location>
        <begin position="110"/>
        <end position="218"/>
    </location>
</feature>
<keyword evidence="2" id="KW-0732">Signal</keyword>
<evidence type="ECO:0000256" key="2">
    <source>
        <dbReference type="SAM" id="SignalP"/>
    </source>
</evidence>
<organism evidence="3 4">
    <name type="scientific">Periconia macrospinosa</name>
    <dbReference type="NCBI Taxonomy" id="97972"/>
    <lineage>
        <taxon>Eukaryota</taxon>
        <taxon>Fungi</taxon>
        <taxon>Dikarya</taxon>
        <taxon>Ascomycota</taxon>
        <taxon>Pezizomycotina</taxon>
        <taxon>Dothideomycetes</taxon>
        <taxon>Pleosporomycetidae</taxon>
        <taxon>Pleosporales</taxon>
        <taxon>Massarineae</taxon>
        <taxon>Periconiaceae</taxon>
        <taxon>Periconia</taxon>
    </lineage>
</organism>
<feature type="signal peptide" evidence="2">
    <location>
        <begin position="1"/>
        <end position="19"/>
    </location>
</feature>
<feature type="compositionally biased region" description="Pro residues" evidence="1">
    <location>
        <begin position="116"/>
        <end position="130"/>
    </location>
</feature>
<sequence>MVATARITMALMAVGVTLATQSISLSNFTPRIENLPNTCQNAYTSAIQGCTKDDFASNARCSASCIQGLTRITTVVTQNCKGVNVPETSIIGVFLLNKGVEALCPSARATSSAASSPPPSSTQPAPPPPATTSSSSQAQETPDSSSAPPPESTASSSSSTQPASPLTPTSTELAASSSNIAPPQLSTAPGSAPPVPSQTESPQRSSQNSGGGSPFDIGASALAPQVRLSSFTLLGMVALTMVSTTVL</sequence>
<feature type="chain" id="PRO_5015891516" description="Extracellular membrane protein CFEM domain-containing protein" evidence="2">
    <location>
        <begin position="20"/>
        <end position="247"/>
    </location>
</feature>
<keyword evidence="4" id="KW-1185">Reference proteome</keyword>
<dbReference type="EMBL" id="KZ805315">
    <property type="protein sequence ID" value="PVI05170.1"/>
    <property type="molecule type" value="Genomic_DNA"/>
</dbReference>
<feature type="compositionally biased region" description="Polar residues" evidence="1">
    <location>
        <begin position="197"/>
        <end position="208"/>
    </location>
</feature>
<feature type="compositionally biased region" description="Low complexity" evidence="1">
    <location>
        <begin position="131"/>
        <end position="171"/>
    </location>
</feature>
<dbReference type="AlphaFoldDB" id="A0A2V1E799"/>
<feature type="compositionally biased region" description="Polar residues" evidence="1">
    <location>
        <begin position="172"/>
        <end position="189"/>
    </location>
</feature>
<dbReference type="STRING" id="97972.A0A2V1E799"/>
<dbReference type="OrthoDB" id="5427833at2759"/>
<name>A0A2V1E799_9PLEO</name>
<accession>A0A2V1E799</accession>
<protein>
    <recommendedName>
        <fullName evidence="5">Extracellular membrane protein CFEM domain-containing protein</fullName>
    </recommendedName>
</protein>